<dbReference type="EMBL" id="QGTW01000003">
    <property type="protein sequence ID" value="PWW30548.1"/>
    <property type="molecule type" value="Genomic_DNA"/>
</dbReference>
<organism evidence="1 2">
    <name type="scientific">Cytobacillus oceanisediminis</name>
    <dbReference type="NCBI Taxonomy" id="665099"/>
    <lineage>
        <taxon>Bacteria</taxon>
        <taxon>Bacillati</taxon>
        <taxon>Bacillota</taxon>
        <taxon>Bacilli</taxon>
        <taxon>Bacillales</taxon>
        <taxon>Bacillaceae</taxon>
        <taxon>Cytobacillus</taxon>
    </lineage>
</organism>
<dbReference type="Proteomes" id="UP000247150">
    <property type="component" value="Unassembled WGS sequence"/>
</dbReference>
<name>A0A2V3A1Q6_9BACI</name>
<evidence type="ECO:0000313" key="1">
    <source>
        <dbReference type="EMBL" id="PWW30548.1"/>
    </source>
</evidence>
<gene>
    <name evidence="1" type="ORF">DFO73_103441</name>
</gene>
<comment type="caution">
    <text evidence="1">The sequence shown here is derived from an EMBL/GenBank/DDBJ whole genome shotgun (WGS) entry which is preliminary data.</text>
</comment>
<sequence length="79" mass="9428">MNTNKYIRIYEEENNRCISKLLKEIEMFHNIYNHETTLNMIRLFRVIKESSSQTKSFLADYVSLEDARLANIIREAVTL</sequence>
<reference evidence="1 2" key="1">
    <citation type="submission" date="2018-05" db="EMBL/GenBank/DDBJ databases">
        <title>Freshwater and sediment microbial communities from various areas in North America, analyzing microbe dynamics in response to fracking.</title>
        <authorList>
            <person name="Lamendella R."/>
        </authorList>
    </citation>
    <scope>NUCLEOTIDE SEQUENCE [LARGE SCALE GENOMIC DNA]</scope>
    <source>
        <strain evidence="1 2">15_TX</strain>
    </source>
</reference>
<dbReference type="AlphaFoldDB" id="A0A2V3A1Q6"/>
<proteinExistence type="predicted"/>
<evidence type="ECO:0000313" key="2">
    <source>
        <dbReference type="Proteomes" id="UP000247150"/>
    </source>
</evidence>
<protein>
    <submittedName>
        <fullName evidence="1">Uncharacterized protein</fullName>
    </submittedName>
</protein>
<accession>A0A2V3A1Q6</accession>